<protein>
    <submittedName>
        <fullName evidence="2">Acetyl-CoA acetyltransferase domain protein</fullName>
        <ecNumber evidence="2">2.3.1.9</ecNumber>
    </submittedName>
</protein>
<keyword evidence="2" id="KW-0012">Acyltransferase</keyword>
<accession>X8CQB1</accession>
<proteinExistence type="predicted"/>
<sequence>MNLDPNTPVIVGVGQFTERIEDSGYRGMSSVELATAAAQAALHDTGADVTAVAAAIDTVAALRQFEISGRTPAPMGKSNNYPRSVAQRIGAAPARAILEPIGGQGPSIWSPSSPVSSPRGRRRS</sequence>
<keyword evidence="2" id="KW-0808">Transferase</keyword>
<evidence type="ECO:0000313" key="3">
    <source>
        <dbReference type="Proteomes" id="UP000020825"/>
    </source>
</evidence>
<evidence type="ECO:0000313" key="2">
    <source>
        <dbReference type="EMBL" id="EUA57653.1"/>
    </source>
</evidence>
<dbReference type="EMBL" id="JAOG01000001">
    <property type="protein sequence ID" value="EUA57653.1"/>
    <property type="molecule type" value="Genomic_DNA"/>
</dbReference>
<gene>
    <name evidence="2" type="ORF">I550_0780</name>
</gene>
<name>X8CQB1_MYCIT</name>
<dbReference type="Proteomes" id="UP000020825">
    <property type="component" value="Unassembled WGS sequence"/>
</dbReference>
<reference evidence="2 3" key="1">
    <citation type="submission" date="2013-12" db="EMBL/GenBank/DDBJ databases">
        <authorList>
            <person name="Zelazny A."/>
            <person name="Olivier K."/>
            <person name="Holland S."/>
            <person name="Lenaerts A."/>
            <person name="Ordway D."/>
            <person name="DeGroote M.A."/>
            <person name="Parker T."/>
            <person name="Sizemore C."/>
            <person name="Tallon L.J."/>
            <person name="Sadzewicz L.K."/>
            <person name="Sengamalay N."/>
            <person name="Fraser C.M."/>
            <person name="Hine E."/>
            <person name="Shefchek K.A."/>
            <person name="Das S.P."/>
            <person name="Tettelin H."/>
        </authorList>
    </citation>
    <scope>NUCLEOTIDE SEQUENCE [LARGE SCALE GENOMIC DNA]</scope>
    <source>
        <strain evidence="2 3">1956</strain>
    </source>
</reference>
<evidence type="ECO:0000256" key="1">
    <source>
        <dbReference type="SAM" id="MobiDB-lite"/>
    </source>
</evidence>
<dbReference type="Gene3D" id="3.40.47.10">
    <property type="match status" value="1"/>
</dbReference>
<dbReference type="PATRIC" id="fig|1299331.3.peg.763"/>
<dbReference type="GO" id="GO:0003985">
    <property type="term" value="F:acetyl-CoA C-acetyltransferase activity"/>
    <property type="evidence" value="ECO:0007669"/>
    <property type="project" value="UniProtKB-EC"/>
</dbReference>
<organism evidence="2 3">
    <name type="scientific">Mycobacterium intracellulare 1956</name>
    <dbReference type="NCBI Taxonomy" id="1299331"/>
    <lineage>
        <taxon>Bacteria</taxon>
        <taxon>Bacillati</taxon>
        <taxon>Actinomycetota</taxon>
        <taxon>Actinomycetes</taxon>
        <taxon>Mycobacteriales</taxon>
        <taxon>Mycobacteriaceae</taxon>
        <taxon>Mycobacterium</taxon>
        <taxon>Mycobacterium avium complex (MAC)</taxon>
    </lineage>
</organism>
<feature type="compositionally biased region" description="Low complexity" evidence="1">
    <location>
        <begin position="106"/>
        <end position="118"/>
    </location>
</feature>
<dbReference type="InterPro" id="IPR016039">
    <property type="entry name" value="Thiolase-like"/>
</dbReference>
<dbReference type="AlphaFoldDB" id="X8CQB1"/>
<comment type="caution">
    <text evidence="2">The sequence shown here is derived from an EMBL/GenBank/DDBJ whole genome shotgun (WGS) entry which is preliminary data.</text>
</comment>
<dbReference type="EC" id="2.3.1.9" evidence="2"/>
<feature type="region of interest" description="Disordered" evidence="1">
    <location>
        <begin position="96"/>
        <end position="124"/>
    </location>
</feature>